<feature type="compositionally biased region" description="Low complexity" evidence="7">
    <location>
        <begin position="418"/>
        <end position="455"/>
    </location>
</feature>
<keyword evidence="10" id="KW-1185">Reference proteome</keyword>
<feature type="region of interest" description="Disordered" evidence="7">
    <location>
        <begin position="373"/>
        <end position="394"/>
    </location>
</feature>
<keyword evidence="6" id="KW-0460">Magnesium</keyword>
<dbReference type="EMBL" id="OZ022409">
    <property type="protein sequence ID" value="CAK9440287.1"/>
    <property type="molecule type" value="Genomic_DNA"/>
</dbReference>
<dbReference type="InterPro" id="IPR020848">
    <property type="entry name" value="AP_endonuclease_F1_CS"/>
</dbReference>
<comment type="cofactor">
    <cofactor evidence="2">
        <name>Mg(2+)</name>
        <dbReference type="ChEBI" id="CHEBI:18420"/>
    </cofactor>
</comment>
<sequence>MEKVLSQEPFTKIPVKNDKAIRFVTFNVNGVKTIFHYHPWNHFNNDLNAMFNSLNADIITLQELKLTASTMNTMKNIGHLSDFRSFISLPAKKKGYSGVGLFVRIPKTEAQKKGLTVVKAEEGVTGWLRNRAGKRYRDGDGDGENSIGGYSEEIAEEQALEIDSEGRCVVVELASNCVVFALYCPANSSATEHGEKFRLDFLSCLLKRCHYLKFHLKKDVVIMGDINVSLDLIDNAEAISERLVNQQITDIADGHAFEVQNYEECCKFKESRESRNLMNKYVFRSLWQQLRSFKIKNHFLYDTTRYIQGRRRNMYTVWNTLTSSRSVNYGSRIDLILCSSYGMISSISKADIWPFILGSDHCPVFTDFDILDNDDSDEQNTDNDTATSGLGPGDKLLFEAKNHYKLNKSRDISTLFGARARSPPESESETATTSTSEDGVSLQSQSQSQSRSPTSARAGKTKRPREFTYSSRKTAKPNPQKTINRFFS</sequence>
<name>A0ABP0ZPS6_9ASCO</name>
<evidence type="ECO:0000256" key="5">
    <source>
        <dbReference type="ARBA" id="ARBA00022801"/>
    </source>
</evidence>
<protein>
    <recommendedName>
        <fullName evidence="8">Endonuclease/exonuclease/phosphatase domain-containing protein</fullName>
    </recommendedName>
</protein>
<evidence type="ECO:0000256" key="2">
    <source>
        <dbReference type="ARBA" id="ARBA00001946"/>
    </source>
</evidence>
<dbReference type="PANTHER" id="PTHR22748">
    <property type="entry name" value="AP ENDONUCLEASE"/>
    <property type="match status" value="1"/>
</dbReference>
<dbReference type="PANTHER" id="PTHR22748:SF4">
    <property type="entry name" value="DNA-(APURINIC OR APYRIMIDINIC SITE) ENDONUCLEASE 2"/>
    <property type="match status" value="1"/>
</dbReference>
<evidence type="ECO:0000256" key="1">
    <source>
        <dbReference type="ARBA" id="ARBA00001936"/>
    </source>
</evidence>
<comment type="similarity">
    <text evidence="3">Belongs to the DNA repair enzymes AP/ExoA family.</text>
</comment>
<evidence type="ECO:0000256" key="3">
    <source>
        <dbReference type="ARBA" id="ARBA00007092"/>
    </source>
</evidence>
<evidence type="ECO:0000256" key="6">
    <source>
        <dbReference type="ARBA" id="ARBA00022842"/>
    </source>
</evidence>
<keyword evidence="5" id="KW-0378">Hydrolase</keyword>
<reference evidence="9 10" key="1">
    <citation type="submission" date="2024-03" db="EMBL/GenBank/DDBJ databases">
        <authorList>
            <person name="Brejova B."/>
        </authorList>
    </citation>
    <scope>NUCLEOTIDE SEQUENCE [LARGE SCALE GENOMIC DNA]</scope>
    <source>
        <strain evidence="9 10">CBS 14171</strain>
    </source>
</reference>
<proteinExistence type="inferred from homology"/>
<evidence type="ECO:0000256" key="7">
    <source>
        <dbReference type="SAM" id="MobiDB-lite"/>
    </source>
</evidence>
<dbReference type="SUPFAM" id="SSF56219">
    <property type="entry name" value="DNase I-like"/>
    <property type="match status" value="1"/>
</dbReference>
<dbReference type="Proteomes" id="UP001497383">
    <property type="component" value="Chromosome 5"/>
</dbReference>
<keyword evidence="4" id="KW-0479">Metal-binding</keyword>
<evidence type="ECO:0000313" key="10">
    <source>
        <dbReference type="Proteomes" id="UP001497383"/>
    </source>
</evidence>
<evidence type="ECO:0000259" key="8">
    <source>
        <dbReference type="Pfam" id="PF03372"/>
    </source>
</evidence>
<accession>A0ABP0ZPS6</accession>
<dbReference type="PROSITE" id="PS00728">
    <property type="entry name" value="AP_NUCLEASE_F1_3"/>
    <property type="match status" value="1"/>
</dbReference>
<feature type="region of interest" description="Disordered" evidence="7">
    <location>
        <begin position="415"/>
        <end position="488"/>
    </location>
</feature>
<gene>
    <name evidence="9" type="ORF">LODBEIA_P43870</name>
</gene>
<dbReference type="Pfam" id="PF03372">
    <property type="entry name" value="Exo_endo_phos"/>
    <property type="match status" value="1"/>
</dbReference>
<dbReference type="Gene3D" id="3.60.10.10">
    <property type="entry name" value="Endonuclease/exonuclease/phosphatase"/>
    <property type="match status" value="1"/>
</dbReference>
<dbReference type="PROSITE" id="PS51435">
    <property type="entry name" value="AP_NUCLEASE_F1_4"/>
    <property type="match status" value="1"/>
</dbReference>
<comment type="cofactor">
    <cofactor evidence="1">
        <name>Mn(2+)</name>
        <dbReference type="ChEBI" id="CHEBI:29035"/>
    </cofactor>
</comment>
<organism evidence="9 10">
    <name type="scientific">Lodderomyces beijingensis</name>
    <dbReference type="NCBI Taxonomy" id="1775926"/>
    <lineage>
        <taxon>Eukaryota</taxon>
        <taxon>Fungi</taxon>
        <taxon>Dikarya</taxon>
        <taxon>Ascomycota</taxon>
        <taxon>Saccharomycotina</taxon>
        <taxon>Pichiomycetes</taxon>
        <taxon>Debaryomycetaceae</taxon>
        <taxon>Candida/Lodderomyces clade</taxon>
        <taxon>Lodderomyces</taxon>
    </lineage>
</organism>
<dbReference type="InterPro" id="IPR036691">
    <property type="entry name" value="Endo/exonu/phosph_ase_sf"/>
</dbReference>
<evidence type="ECO:0000256" key="4">
    <source>
        <dbReference type="ARBA" id="ARBA00022723"/>
    </source>
</evidence>
<dbReference type="InterPro" id="IPR004808">
    <property type="entry name" value="AP_endonuc_1"/>
</dbReference>
<dbReference type="RefSeq" id="XP_066831325.1">
    <property type="nucleotide sequence ID" value="XM_066974602.1"/>
</dbReference>
<feature type="domain" description="Endonuclease/exonuclease/phosphatase" evidence="8">
    <location>
        <begin position="24"/>
        <end position="361"/>
    </location>
</feature>
<dbReference type="InterPro" id="IPR005135">
    <property type="entry name" value="Endo/exonuclease/phosphatase"/>
</dbReference>
<dbReference type="GeneID" id="92209583"/>
<evidence type="ECO:0000313" key="9">
    <source>
        <dbReference type="EMBL" id="CAK9440287.1"/>
    </source>
</evidence>
<feature type="compositionally biased region" description="Polar residues" evidence="7">
    <location>
        <begin position="468"/>
        <end position="488"/>
    </location>
</feature>